<evidence type="ECO:0000256" key="1">
    <source>
        <dbReference type="ARBA" id="ARBA00002957"/>
    </source>
</evidence>
<protein>
    <recommendedName>
        <fullName evidence="4 8">Protein PNS1</fullName>
    </recommendedName>
</protein>
<feature type="transmembrane region" description="Helical" evidence="8">
    <location>
        <begin position="187"/>
        <end position="214"/>
    </location>
</feature>
<dbReference type="Proteomes" id="UP000749646">
    <property type="component" value="Unassembled WGS sequence"/>
</dbReference>
<evidence type="ECO:0000256" key="3">
    <source>
        <dbReference type="ARBA" id="ARBA00007168"/>
    </source>
</evidence>
<dbReference type="EMBL" id="JAAAHW010009612">
    <property type="protein sequence ID" value="KAF9938307.1"/>
    <property type="molecule type" value="Genomic_DNA"/>
</dbReference>
<reference evidence="10" key="1">
    <citation type="journal article" date="2020" name="Fungal Divers.">
        <title>Resolving the Mortierellaceae phylogeny through synthesis of multi-gene phylogenetics and phylogenomics.</title>
        <authorList>
            <person name="Vandepol N."/>
            <person name="Liber J."/>
            <person name="Desiro A."/>
            <person name="Na H."/>
            <person name="Kennedy M."/>
            <person name="Barry K."/>
            <person name="Grigoriev I.V."/>
            <person name="Miller A.N."/>
            <person name="O'Donnell K."/>
            <person name="Stajich J.E."/>
            <person name="Bonito G."/>
        </authorList>
    </citation>
    <scope>NUCLEOTIDE SEQUENCE</scope>
    <source>
        <strain evidence="10">MES-2147</strain>
    </source>
</reference>
<feature type="transmembrane region" description="Helical" evidence="8">
    <location>
        <begin position="147"/>
        <end position="166"/>
    </location>
</feature>
<evidence type="ECO:0000313" key="10">
    <source>
        <dbReference type="EMBL" id="KAF9938307.1"/>
    </source>
</evidence>
<feature type="transmembrane region" description="Helical" evidence="8">
    <location>
        <begin position="92"/>
        <end position="113"/>
    </location>
</feature>
<dbReference type="Pfam" id="PF04515">
    <property type="entry name" value="Choline_transpo"/>
    <property type="match status" value="1"/>
</dbReference>
<evidence type="ECO:0000256" key="5">
    <source>
        <dbReference type="ARBA" id="ARBA00022692"/>
    </source>
</evidence>
<evidence type="ECO:0000256" key="4">
    <source>
        <dbReference type="ARBA" id="ARBA00015388"/>
    </source>
</evidence>
<dbReference type="PANTHER" id="PTHR12385">
    <property type="entry name" value="CHOLINE TRANSPORTER-LIKE (SLC FAMILY 44)"/>
    <property type="match status" value="1"/>
</dbReference>
<keyword evidence="7 8" id="KW-0472">Membrane</keyword>
<feature type="transmembrane region" description="Helical" evidence="8">
    <location>
        <begin position="399"/>
        <end position="422"/>
    </location>
</feature>
<evidence type="ECO:0000256" key="8">
    <source>
        <dbReference type="RuleBase" id="RU368066"/>
    </source>
</evidence>
<evidence type="ECO:0000256" key="6">
    <source>
        <dbReference type="ARBA" id="ARBA00022989"/>
    </source>
</evidence>
<keyword evidence="11" id="KW-1185">Reference proteome</keyword>
<organism evidence="10 11">
    <name type="scientific">Modicella reniformis</name>
    <dbReference type="NCBI Taxonomy" id="1440133"/>
    <lineage>
        <taxon>Eukaryota</taxon>
        <taxon>Fungi</taxon>
        <taxon>Fungi incertae sedis</taxon>
        <taxon>Mucoromycota</taxon>
        <taxon>Mortierellomycotina</taxon>
        <taxon>Mortierellomycetes</taxon>
        <taxon>Mortierellales</taxon>
        <taxon>Mortierellaceae</taxon>
        <taxon>Modicella</taxon>
    </lineage>
</organism>
<feature type="transmembrane region" description="Helical" evidence="8">
    <location>
        <begin position="241"/>
        <end position="257"/>
    </location>
</feature>
<feature type="transmembrane region" description="Helical" evidence="8">
    <location>
        <begin position="303"/>
        <end position="322"/>
    </location>
</feature>
<evidence type="ECO:0000313" key="11">
    <source>
        <dbReference type="Proteomes" id="UP000749646"/>
    </source>
</evidence>
<keyword evidence="5 8" id="KW-0812">Transmembrane</keyword>
<evidence type="ECO:0000256" key="9">
    <source>
        <dbReference type="SAM" id="MobiDB-lite"/>
    </source>
</evidence>
<comment type="subcellular location">
    <subcellularLocation>
        <location evidence="8">Cell membrane</location>
        <topology evidence="8">Multi-pass membrane protein</topology>
    </subcellularLocation>
    <subcellularLocation>
        <location evidence="2">Membrane</location>
        <topology evidence="2">Multi-pass membrane protein</topology>
    </subcellularLocation>
</comment>
<dbReference type="GO" id="GO:0022857">
    <property type="term" value="F:transmembrane transporter activity"/>
    <property type="evidence" value="ECO:0007669"/>
    <property type="project" value="UniProtKB-UniRule"/>
</dbReference>
<dbReference type="OrthoDB" id="44736at2759"/>
<dbReference type="GO" id="GO:0005886">
    <property type="term" value="C:plasma membrane"/>
    <property type="evidence" value="ECO:0007669"/>
    <property type="project" value="UniProtKB-SubCell"/>
</dbReference>
<feature type="transmembrane region" description="Helical" evidence="8">
    <location>
        <begin position="434"/>
        <end position="453"/>
    </location>
</feature>
<evidence type="ECO:0000256" key="7">
    <source>
        <dbReference type="ARBA" id="ARBA00023136"/>
    </source>
</evidence>
<accession>A0A9P6IM14</accession>
<proteinExistence type="inferred from homology"/>
<feature type="region of interest" description="Disordered" evidence="9">
    <location>
        <begin position="1"/>
        <end position="22"/>
    </location>
</feature>
<comment type="similarity">
    <text evidence="3 8">Belongs to the CTL (choline transporter-like) family.</text>
</comment>
<dbReference type="PANTHER" id="PTHR12385:SF4">
    <property type="entry name" value="PROTEIN PNS1"/>
    <property type="match status" value="1"/>
</dbReference>
<feature type="transmembrane region" description="Helical" evidence="8">
    <location>
        <begin position="120"/>
        <end position="141"/>
    </location>
</feature>
<comment type="function">
    <text evidence="1 8">Probably involved in transport through the plasma membrane.</text>
</comment>
<feature type="transmembrane region" description="Helical" evidence="8">
    <location>
        <begin position="43"/>
        <end position="62"/>
    </location>
</feature>
<feature type="transmembrane region" description="Helical" evidence="8">
    <location>
        <begin position="264"/>
        <end position="283"/>
    </location>
</feature>
<keyword evidence="6 8" id="KW-1133">Transmembrane helix</keyword>
<comment type="caution">
    <text evidence="10">The sequence shown here is derived from an EMBL/GenBank/DDBJ whole genome shotgun (WGS) entry which is preliminary data.</text>
</comment>
<evidence type="ECO:0000256" key="2">
    <source>
        <dbReference type="ARBA" id="ARBA00004141"/>
    </source>
</evidence>
<sequence>MEAPNYGIGNSSHPPHYAREENTPLIPKATQGKFTTEARYNDVWAAALFILNIGGFACLNFHSFKAYANSQTTAPEDDTQVATSTFAVDHSLTILVLSSIAVNFALSFGYFVLIQRKTAFLVKFSFLFNVFLTIGLGIIQIMSGSLLWGGLMLVAGILVLVCYKLWASRMPFSVLLLQTVTSVTRKYPGTLAVAFTGLFIQVAWSALWIFSLAINFFVFQKSSNCRIQEDDGKNKLLCDNNQLYMVMIYIHFVLFWNTEVIKNVVHVTISGVFSVFYFFEGSAQGTPSSPTLGSAKRAMTTSFGSICFGSLLIALLQTLRYVLNSLRSDSDEGLMVFLATCAECVLSCLEGLFETFNKFAFTQVAMYGKPFVKAAQDTWELIKDRGVDAIVNESLVGNVLGMGSLAVALASGLYGYLFFKLFSPTFYAKENEPLVMAAVIVVEMILGFVMMSVPNNVIDSGVTTTFVALAEDPQTLYRTKPQLYHAIAEHYPQVALNVRGVQVFHQ</sequence>
<dbReference type="AlphaFoldDB" id="A0A9P6IM14"/>
<dbReference type="InterPro" id="IPR007603">
    <property type="entry name" value="Choline_transptr-like"/>
</dbReference>
<name>A0A9P6IM14_9FUNG</name>
<gene>
    <name evidence="10" type="primary">PNS1_2</name>
    <name evidence="10" type="ORF">BGZ65_000102</name>
</gene>